<evidence type="ECO:0000256" key="2">
    <source>
        <dbReference type="ARBA" id="ARBA00022448"/>
    </source>
</evidence>
<keyword evidence="10" id="KW-1185">Reference proteome</keyword>
<reference evidence="9 10" key="1">
    <citation type="submission" date="2019-12" db="EMBL/GenBank/DDBJ databases">
        <authorList>
            <person name="Kim Y.S."/>
        </authorList>
    </citation>
    <scope>NUCLEOTIDE SEQUENCE [LARGE SCALE GENOMIC DNA]</scope>
    <source>
        <strain evidence="9 10">MMS17-SY077</strain>
    </source>
</reference>
<feature type="transmembrane region" description="Helical" evidence="8">
    <location>
        <begin position="158"/>
        <end position="181"/>
    </location>
</feature>
<feature type="transmembrane region" description="Helical" evidence="8">
    <location>
        <begin position="36"/>
        <end position="54"/>
    </location>
</feature>
<keyword evidence="4 8" id="KW-0812">Transmembrane</keyword>
<keyword evidence="7 8" id="KW-0472">Membrane</keyword>
<dbReference type="GO" id="GO:0030001">
    <property type="term" value="P:metal ion transport"/>
    <property type="evidence" value="ECO:0007669"/>
    <property type="project" value="UniProtKB-ARBA"/>
</dbReference>
<dbReference type="Proteomes" id="UP000438182">
    <property type="component" value="Unassembled WGS sequence"/>
</dbReference>
<evidence type="ECO:0000256" key="7">
    <source>
        <dbReference type="ARBA" id="ARBA00023136"/>
    </source>
</evidence>
<keyword evidence="5 8" id="KW-1133">Transmembrane helix</keyword>
<feature type="transmembrane region" description="Helical" evidence="8">
    <location>
        <begin position="381"/>
        <end position="402"/>
    </location>
</feature>
<comment type="subcellular location">
    <subcellularLocation>
        <location evidence="1">Cell membrane</location>
        <topology evidence="1">Multi-pass membrane protein</topology>
    </subcellularLocation>
</comment>
<evidence type="ECO:0000256" key="3">
    <source>
        <dbReference type="ARBA" id="ARBA00022475"/>
    </source>
</evidence>
<proteinExistence type="predicted"/>
<feature type="transmembrane region" description="Helical" evidence="8">
    <location>
        <begin position="260"/>
        <end position="283"/>
    </location>
</feature>
<keyword evidence="3" id="KW-1003">Cell membrane</keyword>
<sequence length="480" mass="51668">MRGQAFDRPRFGRFRGRPVKLRDAIDQVVGRYPSRFAITVFLGLIVLFTVLFTLPISSRTREFTPLHDALFTAVSTICVTGLTTVDMSTHWSAFGNGLVFIGVNIGGVGVLTLASVLGLAISRRLGLRAKLIAASDTNPSRIHTGPVSERQAIKLGDVGGLLAAVAISAIVIEGITMLAILPSMLAAGYDFWHALWYSAYYAAMAFTNTGFSPNPEGLAPFETDYWMLTWLMIAVFLGGLGFPVIFALARGWRNPRRWGVHVKLTLTTTAVLLVFGMIMFLLLEYSNPKTYGSMGFGETTYQALFMSMMTRSGGFSTVNMHDLYGSSMLVSSMLMFIGGGSASTAGGIKVTTFAVLVLAAFAEARGAPAIEAFGRRIPADILRLAVAVVLWGATIVAGASIWILQLTKMPFEQVLFDVISAFATCGLSTGLTASLPPEGVYVMAVTMFLGRVGTVTFAAALASSQRRQLYKKPEERPIVG</sequence>
<feature type="transmembrane region" description="Helical" evidence="8">
    <location>
        <begin position="441"/>
        <end position="462"/>
    </location>
</feature>
<protein>
    <submittedName>
        <fullName evidence="9">TrkH family potassium uptake protein</fullName>
    </submittedName>
</protein>
<evidence type="ECO:0000256" key="5">
    <source>
        <dbReference type="ARBA" id="ARBA00022989"/>
    </source>
</evidence>
<evidence type="ECO:0000313" key="10">
    <source>
        <dbReference type="Proteomes" id="UP000438182"/>
    </source>
</evidence>
<dbReference type="PANTHER" id="PTHR32024:SF1">
    <property type="entry name" value="KTR SYSTEM POTASSIUM UPTAKE PROTEIN B"/>
    <property type="match status" value="1"/>
</dbReference>
<evidence type="ECO:0000256" key="8">
    <source>
        <dbReference type="SAM" id="Phobius"/>
    </source>
</evidence>
<dbReference type="EMBL" id="WSTA01000018">
    <property type="protein sequence ID" value="MWB98060.1"/>
    <property type="molecule type" value="Genomic_DNA"/>
</dbReference>
<feature type="transmembrane region" description="Helical" evidence="8">
    <location>
        <begin position="225"/>
        <end position="248"/>
    </location>
</feature>
<evidence type="ECO:0000313" key="9">
    <source>
        <dbReference type="EMBL" id="MWB98060.1"/>
    </source>
</evidence>
<evidence type="ECO:0000256" key="4">
    <source>
        <dbReference type="ARBA" id="ARBA00022692"/>
    </source>
</evidence>
<gene>
    <name evidence="9" type="ORF">GB864_05785</name>
</gene>
<dbReference type="GO" id="GO:0008324">
    <property type="term" value="F:monoatomic cation transmembrane transporter activity"/>
    <property type="evidence" value="ECO:0007669"/>
    <property type="project" value="InterPro"/>
</dbReference>
<evidence type="ECO:0000256" key="6">
    <source>
        <dbReference type="ARBA" id="ARBA00023065"/>
    </source>
</evidence>
<comment type="caution">
    <text evidence="9">The sequence shown here is derived from an EMBL/GenBank/DDBJ whole genome shotgun (WGS) entry which is preliminary data.</text>
</comment>
<evidence type="ECO:0000256" key="1">
    <source>
        <dbReference type="ARBA" id="ARBA00004651"/>
    </source>
</evidence>
<keyword evidence="6" id="KW-0406">Ion transport</keyword>
<dbReference type="PANTHER" id="PTHR32024">
    <property type="entry name" value="TRK SYSTEM POTASSIUM UPTAKE PROTEIN TRKG-RELATED"/>
    <property type="match status" value="1"/>
</dbReference>
<keyword evidence="2" id="KW-0813">Transport</keyword>
<accession>A0A6I4NUT8</accession>
<organism evidence="9 10">
    <name type="scientific">Agromyces seonyuensis</name>
    <dbReference type="NCBI Taxonomy" id="2662446"/>
    <lineage>
        <taxon>Bacteria</taxon>
        <taxon>Bacillati</taxon>
        <taxon>Actinomycetota</taxon>
        <taxon>Actinomycetes</taxon>
        <taxon>Micrococcales</taxon>
        <taxon>Microbacteriaceae</taxon>
        <taxon>Agromyces</taxon>
    </lineage>
</organism>
<dbReference type="GO" id="GO:0005886">
    <property type="term" value="C:plasma membrane"/>
    <property type="evidence" value="ECO:0007669"/>
    <property type="project" value="UniProtKB-SubCell"/>
</dbReference>
<name>A0A6I4NUT8_9MICO</name>
<feature type="transmembrane region" description="Helical" evidence="8">
    <location>
        <begin position="97"/>
        <end position="121"/>
    </location>
</feature>
<dbReference type="Pfam" id="PF02386">
    <property type="entry name" value="TrkH"/>
    <property type="match status" value="1"/>
</dbReference>
<feature type="transmembrane region" description="Helical" evidence="8">
    <location>
        <begin position="333"/>
        <end position="361"/>
    </location>
</feature>
<dbReference type="AlphaFoldDB" id="A0A6I4NUT8"/>
<dbReference type="InterPro" id="IPR003445">
    <property type="entry name" value="Cat_transpt"/>
</dbReference>